<gene>
    <name evidence="3" type="ORF">WMO45_12495</name>
</gene>
<feature type="region of interest" description="Disordered" evidence="1">
    <location>
        <begin position="1"/>
        <end position="33"/>
    </location>
</feature>
<sequence length="123" mass="13502">MHPRKKVLYLPKAADDAEPAESVSCTPEPLASVPPPVSEAPAGIYPCPCCGYLTLPVPRAEAIASICPVCFWENDVFAPGEDDPSDENHGMTLREGRENYRKWGAVREDLARYTRPPRPGELP</sequence>
<dbReference type="RefSeq" id="WP_349141140.1">
    <property type="nucleotide sequence ID" value="NZ_JBBMFT010000012.1"/>
</dbReference>
<dbReference type="InterPro" id="IPR025983">
    <property type="entry name" value="Cys_rich_CPCC"/>
</dbReference>
<keyword evidence="4" id="KW-1185">Reference proteome</keyword>
<feature type="domain" description="Cysteine-rich CPCC" evidence="2">
    <location>
        <begin position="45"/>
        <end position="119"/>
    </location>
</feature>
<reference evidence="3 4" key="1">
    <citation type="submission" date="2024-03" db="EMBL/GenBank/DDBJ databases">
        <title>Human intestinal bacterial collection.</title>
        <authorList>
            <person name="Pauvert C."/>
            <person name="Hitch T.C.A."/>
            <person name="Clavel T."/>
        </authorList>
    </citation>
    <scope>NUCLEOTIDE SEQUENCE [LARGE SCALE GENOMIC DNA]</scope>
    <source>
        <strain evidence="3 4">CLA-AP-H34</strain>
    </source>
</reference>
<proteinExistence type="predicted"/>
<comment type="caution">
    <text evidence="3">The sequence shown here is derived from an EMBL/GenBank/DDBJ whole genome shotgun (WGS) entry which is preliminary data.</text>
</comment>
<accession>A0ABV1ERU3</accession>
<evidence type="ECO:0000259" key="2">
    <source>
        <dbReference type="Pfam" id="PF14206"/>
    </source>
</evidence>
<dbReference type="EMBL" id="JBBMFT010000012">
    <property type="protein sequence ID" value="MEQ2457338.1"/>
    <property type="molecule type" value="Genomic_DNA"/>
</dbReference>
<evidence type="ECO:0000256" key="1">
    <source>
        <dbReference type="SAM" id="MobiDB-lite"/>
    </source>
</evidence>
<dbReference type="Pfam" id="PF14206">
    <property type="entry name" value="Cys_rich_CPCC"/>
    <property type="match status" value="1"/>
</dbReference>
<name>A0ABV1ERU3_9FIRM</name>
<evidence type="ECO:0000313" key="4">
    <source>
        <dbReference type="Proteomes" id="UP001440599"/>
    </source>
</evidence>
<dbReference type="Proteomes" id="UP001440599">
    <property type="component" value="Unassembled WGS sequence"/>
</dbReference>
<evidence type="ECO:0000313" key="3">
    <source>
        <dbReference type="EMBL" id="MEQ2457338.1"/>
    </source>
</evidence>
<organism evidence="3 4">
    <name type="scientific">Flavonifractor hominis</name>
    <dbReference type="NCBI Taxonomy" id="3133178"/>
    <lineage>
        <taxon>Bacteria</taxon>
        <taxon>Bacillati</taxon>
        <taxon>Bacillota</taxon>
        <taxon>Clostridia</taxon>
        <taxon>Eubacteriales</taxon>
        <taxon>Oscillospiraceae</taxon>
        <taxon>Flavonifractor</taxon>
    </lineage>
</organism>
<protein>
    <submittedName>
        <fullName evidence="3">CPCC family cysteine-rich protein</fullName>
    </submittedName>
</protein>